<keyword evidence="2" id="KW-1185">Reference proteome</keyword>
<evidence type="ECO:0000313" key="2">
    <source>
        <dbReference type="Proteomes" id="UP001064489"/>
    </source>
</evidence>
<sequence length="212" mass="24268">MFLVSKEFYKNQEKTFDRAMKEIKEILLQSYLAFDAKLKKDMESRVREEEDPMKDISGDFTEEPFSEDEPTTFSFEDERFAEDDALEFNAPLLDSSCSDFGVFVLHFRSFVLQFWSLCAPLSESLCSAFGVLCSNFGVFVLYFQSLYAPVSESLCSIFGIFVLQFRSLFVPPLKSLCSAFGVFVLCFRSFVLQFWSLCSPHSESLCSSFGVL</sequence>
<dbReference type="Proteomes" id="UP001064489">
    <property type="component" value="Chromosome 6"/>
</dbReference>
<proteinExistence type="predicted"/>
<evidence type="ECO:0000313" key="1">
    <source>
        <dbReference type="EMBL" id="KAI9192808.1"/>
    </source>
</evidence>
<gene>
    <name evidence="1" type="ORF">LWI28_027949</name>
</gene>
<protein>
    <submittedName>
        <fullName evidence="1">Uncharacterized protein</fullName>
    </submittedName>
</protein>
<dbReference type="EMBL" id="JAJSOW010000004">
    <property type="protein sequence ID" value="KAI9192808.1"/>
    <property type="molecule type" value="Genomic_DNA"/>
</dbReference>
<accession>A0AAD5JB95</accession>
<reference evidence="1" key="2">
    <citation type="submission" date="2023-02" db="EMBL/GenBank/DDBJ databases">
        <authorList>
            <person name="Swenson N.G."/>
            <person name="Wegrzyn J.L."/>
            <person name="Mcevoy S.L."/>
        </authorList>
    </citation>
    <scope>NUCLEOTIDE SEQUENCE</scope>
    <source>
        <strain evidence="1">91603</strain>
        <tissue evidence="1">Leaf</tissue>
    </source>
</reference>
<reference evidence="1" key="1">
    <citation type="journal article" date="2022" name="Plant J.">
        <title>Strategies of tolerance reflected in two North American maple genomes.</title>
        <authorList>
            <person name="McEvoy S.L."/>
            <person name="Sezen U.U."/>
            <person name="Trouern-Trend A."/>
            <person name="McMahon S.M."/>
            <person name="Schaberg P.G."/>
            <person name="Yang J."/>
            <person name="Wegrzyn J.L."/>
            <person name="Swenson N.G."/>
        </authorList>
    </citation>
    <scope>NUCLEOTIDE SEQUENCE</scope>
    <source>
        <strain evidence="1">91603</strain>
    </source>
</reference>
<dbReference type="AlphaFoldDB" id="A0AAD5JB95"/>
<comment type="caution">
    <text evidence="1">The sequence shown here is derived from an EMBL/GenBank/DDBJ whole genome shotgun (WGS) entry which is preliminary data.</text>
</comment>
<name>A0AAD5JB95_ACENE</name>
<organism evidence="1 2">
    <name type="scientific">Acer negundo</name>
    <name type="common">Box elder</name>
    <dbReference type="NCBI Taxonomy" id="4023"/>
    <lineage>
        <taxon>Eukaryota</taxon>
        <taxon>Viridiplantae</taxon>
        <taxon>Streptophyta</taxon>
        <taxon>Embryophyta</taxon>
        <taxon>Tracheophyta</taxon>
        <taxon>Spermatophyta</taxon>
        <taxon>Magnoliopsida</taxon>
        <taxon>eudicotyledons</taxon>
        <taxon>Gunneridae</taxon>
        <taxon>Pentapetalae</taxon>
        <taxon>rosids</taxon>
        <taxon>malvids</taxon>
        <taxon>Sapindales</taxon>
        <taxon>Sapindaceae</taxon>
        <taxon>Hippocastanoideae</taxon>
        <taxon>Acereae</taxon>
        <taxon>Acer</taxon>
    </lineage>
</organism>